<gene>
    <name evidence="4" type="ORF">SPHA_8475</name>
</gene>
<dbReference type="AlphaFoldDB" id="A0A812B0P0"/>
<feature type="domain" description="DMA" evidence="3">
    <location>
        <begin position="53"/>
        <end position="89"/>
    </location>
</feature>
<dbReference type="SUPFAM" id="SSF46934">
    <property type="entry name" value="UBA-like"/>
    <property type="match status" value="1"/>
</dbReference>
<feature type="region of interest" description="Disordered" evidence="2">
    <location>
        <begin position="1"/>
        <end position="25"/>
    </location>
</feature>
<protein>
    <submittedName>
        <fullName evidence="4">DMRT4_5</fullName>
    </submittedName>
</protein>
<dbReference type="EMBL" id="CAHIKZ030000274">
    <property type="protein sequence ID" value="CAE1165468.1"/>
    <property type="molecule type" value="Genomic_DNA"/>
</dbReference>
<comment type="similarity">
    <text evidence="1">Belongs to the DMRT family.</text>
</comment>
<dbReference type="Gene3D" id="1.10.8.10">
    <property type="entry name" value="DNA helicase RuvA subunit, C-terminal domain"/>
    <property type="match status" value="1"/>
</dbReference>
<name>A0A812B0P0_ACAPH</name>
<comment type="caution">
    <text evidence="4">The sequence shown here is derived from an EMBL/GenBank/DDBJ whole genome shotgun (WGS) entry which is preliminary data.</text>
</comment>
<dbReference type="CDD" id="cd14370">
    <property type="entry name" value="CUE_DMA"/>
    <property type="match status" value="1"/>
</dbReference>
<proteinExistence type="inferred from homology"/>
<evidence type="ECO:0000313" key="5">
    <source>
        <dbReference type="Proteomes" id="UP000597762"/>
    </source>
</evidence>
<evidence type="ECO:0000256" key="1">
    <source>
        <dbReference type="ARBA" id="ARBA00006834"/>
    </source>
</evidence>
<dbReference type="InterPro" id="IPR005173">
    <property type="entry name" value="DMA"/>
</dbReference>
<dbReference type="Pfam" id="PF03474">
    <property type="entry name" value="DMA"/>
    <property type="match status" value="1"/>
</dbReference>
<accession>A0A812B0P0</accession>
<reference evidence="4" key="1">
    <citation type="submission" date="2021-01" db="EMBL/GenBank/DDBJ databases">
        <authorList>
            <person name="Li R."/>
            <person name="Bekaert M."/>
        </authorList>
    </citation>
    <scope>NUCLEOTIDE SEQUENCE</scope>
    <source>
        <strain evidence="4">Farmed</strain>
    </source>
</reference>
<dbReference type="OrthoDB" id="6162476at2759"/>
<dbReference type="Proteomes" id="UP000597762">
    <property type="component" value="Unassembled WGS sequence"/>
</dbReference>
<keyword evidence="5" id="KW-1185">Reference proteome</keyword>
<dbReference type="InterPro" id="IPR009060">
    <property type="entry name" value="UBA-like_sf"/>
</dbReference>
<sequence>MSEQSPATSPTPCSDPDSPRSEGHTNDVVAKISLPEPGINPFSIMQHSINNRRAPLETLCRIFPHMKRSVLQLILQGCNSDIVQAIEQVLNNHPDQADRSTMLSTDPSSISVTTPSYLPPSLSGNTGFKSAFSPISSLSNAAAAHSALSSVRYTYGAGGRGLAFAMPYPPVLPTFAMGSAAYSYTGLAGPANKAFHYAMCPCCTVKPYSQTSTEKSTGCLGES</sequence>
<evidence type="ECO:0000259" key="3">
    <source>
        <dbReference type="Pfam" id="PF03474"/>
    </source>
</evidence>
<organism evidence="4 5">
    <name type="scientific">Acanthosepion pharaonis</name>
    <name type="common">Pharaoh cuttlefish</name>
    <name type="synonym">Sepia pharaonis</name>
    <dbReference type="NCBI Taxonomy" id="158019"/>
    <lineage>
        <taxon>Eukaryota</taxon>
        <taxon>Metazoa</taxon>
        <taxon>Spiralia</taxon>
        <taxon>Lophotrochozoa</taxon>
        <taxon>Mollusca</taxon>
        <taxon>Cephalopoda</taxon>
        <taxon>Coleoidea</taxon>
        <taxon>Decapodiformes</taxon>
        <taxon>Sepiida</taxon>
        <taxon>Sepiina</taxon>
        <taxon>Sepiidae</taxon>
        <taxon>Acanthosepion</taxon>
    </lineage>
</organism>
<evidence type="ECO:0000313" key="4">
    <source>
        <dbReference type="EMBL" id="CAE1165468.1"/>
    </source>
</evidence>
<feature type="compositionally biased region" description="Low complexity" evidence="2">
    <location>
        <begin position="1"/>
        <end position="16"/>
    </location>
</feature>
<evidence type="ECO:0000256" key="2">
    <source>
        <dbReference type="SAM" id="MobiDB-lite"/>
    </source>
</evidence>